<name>A0ABP0C1Z0_9PEZI</name>
<organism evidence="3 4">
    <name type="scientific">Sporothrix curviconia</name>
    <dbReference type="NCBI Taxonomy" id="1260050"/>
    <lineage>
        <taxon>Eukaryota</taxon>
        <taxon>Fungi</taxon>
        <taxon>Dikarya</taxon>
        <taxon>Ascomycota</taxon>
        <taxon>Pezizomycotina</taxon>
        <taxon>Sordariomycetes</taxon>
        <taxon>Sordariomycetidae</taxon>
        <taxon>Ophiostomatales</taxon>
        <taxon>Ophiostomataceae</taxon>
        <taxon>Sporothrix</taxon>
    </lineage>
</organism>
<dbReference type="Proteomes" id="UP001642405">
    <property type="component" value="Unassembled WGS sequence"/>
</dbReference>
<dbReference type="EMBL" id="CAWUHB010000033">
    <property type="protein sequence ID" value="CAK7225631.1"/>
    <property type="molecule type" value="Genomic_DNA"/>
</dbReference>
<feature type="domain" description="DUF7907" evidence="2">
    <location>
        <begin position="60"/>
        <end position="179"/>
    </location>
</feature>
<dbReference type="Pfam" id="PF25484">
    <property type="entry name" value="DUF7907"/>
    <property type="match status" value="1"/>
</dbReference>
<keyword evidence="1" id="KW-0732">Signal</keyword>
<comment type="caution">
    <text evidence="3">The sequence shown here is derived from an EMBL/GenBank/DDBJ whole genome shotgun (WGS) entry which is preliminary data.</text>
</comment>
<gene>
    <name evidence="3" type="ORF">SCUCBS95973_005931</name>
</gene>
<keyword evidence="4" id="KW-1185">Reference proteome</keyword>
<accession>A0ABP0C1Z0</accession>
<evidence type="ECO:0000313" key="4">
    <source>
        <dbReference type="Proteomes" id="UP001642405"/>
    </source>
</evidence>
<feature type="chain" id="PRO_5046020634" description="DUF7907 domain-containing protein" evidence="1">
    <location>
        <begin position="23"/>
        <end position="195"/>
    </location>
</feature>
<evidence type="ECO:0000313" key="3">
    <source>
        <dbReference type="EMBL" id="CAK7225631.1"/>
    </source>
</evidence>
<sequence>MLWRALFAATAVLAAPAPTIDALGTVNTADAATPTTLASGQLWIRAVEAPNFHKYLQTKPANTAGIAILDSYTTAGQFNIVDGQLVNSIGNSAGPLYMQVQEPADLSTPPRTLATSFNTTKNTFGTFAFQGDTVTWTAPNLKRQNLAAWLVCANHQLFINTGVYAYQTPSGCADETLRPLWWEPIHFYNAATANS</sequence>
<proteinExistence type="predicted"/>
<protein>
    <recommendedName>
        <fullName evidence="2">DUF7907 domain-containing protein</fullName>
    </recommendedName>
</protein>
<reference evidence="3 4" key="1">
    <citation type="submission" date="2024-01" db="EMBL/GenBank/DDBJ databases">
        <authorList>
            <person name="Allen C."/>
            <person name="Tagirdzhanova G."/>
        </authorList>
    </citation>
    <scope>NUCLEOTIDE SEQUENCE [LARGE SCALE GENOMIC DNA]</scope>
</reference>
<feature type="signal peptide" evidence="1">
    <location>
        <begin position="1"/>
        <end position="22"/>
    </location>
</feature>
<dbReference type="InterPro" id="IPR057229">
    <property type="entry name" value="DUF7907"/>
</dbReference>
<evidence type="ECO:0000259" key="2">
    <source>
        <dbReference type="Pfam" id="PF25484"/>
    </source>
</evidence>
<evidence type="ECO:0000256" key="1">
    <source>
        <dbReference type="SAM" id="SignalP"/>
    </source>
</evidence>